<reference evidence="2" key="1">
    <citation type="submission" date="2019-08" db="EMBL/GenBank/DDBJ databases">
        <authorList>
            <person name="Liu F."/>
        </authorList>
    </citation>
    <scope>NUCLEOTIDE SEQUENCE [LARGE SCALE GENOMIC DNA]</scope>
    <source>
        <strain evidence="2">PA1801</strain>
        <tissue evidence="2">Leaf</tissue>
    </source>
</reference>
<keyword evidence="3" id="KW-1185">Reference proteome</keyword>
<dbReference type="Proteomes" id="UP000325315">
    <property type="component" value="Unassembled WGS sequence"/>
</dbReference>
<evidence type="ECO:0000313" key="2">
    <source>
        <dbReference type="EMBL" id="KAA3467054.1"/>
    </source>
</evidence>
<proteinExistence type="predicted"/>
<gene>
    <name evidence="2" type="ORF">EPI10_002101</name>
</gene>
<protein>
    <submittedName>
        <fullName evidence="2">Uncharacterized protein</fullName>
    </submittedName>
</protein>
<name>A0A5B6VDC7_9ROSI</name>
<dbReference type="EMBL" id="SMMG02000007">
    <property type="protein sequence ID" value="KAA3467054.1"/>
    <property type="molecule type" value="Genomic_DNA"/>
</dbReference>
<keyword evidence="1" id="KW-0472">Membrane</keyword>
<keyword evidence="1" id="KW-0812">Transmembrane</keyword>
<evidence type="ECO:0000313" key="3">
    <source>
        <dbReference type="Proteomes" id="UP000325315"/>
    </source>
</evidence>
<organism evidence="2 3">
    <name type="scientific">Gossypium australe</name>
    <dbReference type="NCBI Taxonomy" id="47621"/>
    <lineage>
        <taxon>Eukaryota</taxon>
        <taxon>Viridiplantae</taxon>
        <taxon>Streptophyta</taxon>
        <taxon>Embryophyta</taxon>
        <taxon>Tracheophyta</taxon>
        <taxon>Spermatophyta</taxon>
        <taxon>Magnoliopsida</taxon>
        <taxon>eudicotyledons</taxon>
        <taxon>Gunneridae</taxon>
        <taxon>Pentapetalae</taxon>
        <taxon>rosids</taxon>
        <taxon>malvids</taxon>
        <taxon>Malvales</taxon>
        <taxon>Malvaceae</taxon>
        <taxon>Malvoideae</taxon>
        <taxon>Gossypium</taxon>
    </lineage>
</organism>
<keyword evidence="1" id="KW-1133">Transmembrane helix</keyword>
<dbReference type="AlphaFoldDB" id="A0A5B6VDC7"/>
<feature type="transmembrane region" description="Helical" evidence="1">
    <location>
        <begin position="37"/>
        <end position="60"/>
    </location>
</feature>
<sequence length="101" mass="11985">MPCVLFQGRNQSDDEDGGVSLKGLYLLREREREATQMLWSAFLFLDFGLRFCCCLFLLLLRIQYVILLGWDSDSVEQWEWEWEWEWEFVSSLFGSPGSVFL</sequence>
<accession>A0A5B6VDC7</accession>
<evidence type="ECO:0000256" key="1">
    <source>
        <dbReference type="SAM" id="Phobius"/>
    </source>
</evidence>
<comment type="caution">
    <text evidence="2">The sequence shown here is derived from an EMBL/GenBank/DDBJ whole genome shotgun (WGS) entry which is preliminary data.</text>
</comment>